<sequence>MSEEPEDDPVSAEGSTVETVEDEPRRKPGVVVKADLLPALSVLCLVALLGFPLGWIWARLAPPQESTLNADGELVPVLVESYHEFDGLAIFLLVSLSAGVLTAAALWLLRGRRGPVLLIAAVVGSLLAGWLGTRMGTSFAAGLYPMPQRVRRGDVVEVAPGIDTPAAWLTQPLAVAFVYGLLASWNGLDSLGRHRD</sequence>
<feature type="transmembrane region" description="Helical" evidence="2">
    <location>
        <begin position="88"/>
        <end position="109"/>
    </location>
</feature>
<dbReference type="Proteomes" id="UP000548304">
    <property type="component" value="Unassembled WGS sequence"/>
</dbReference>
<feature type="region of interest" description="Disordered" evidence="1">
    <location>
        <begin position="1"/>
        <end position="24"/>
    </location>
</feature>
<keyword evidence="4" id="KW-1185">Reference proteome</keyword>
<evidence type="ECO:0008006" key="5">
    <source>
        <dbReference type="Google" id="ProtNLM"/>
    </source>
</evidence>
<evidence type="ECO:0000256" key="1">
    <source>
        <dbReference type="SAM" id="MobiDB-lite"/>
    </source>
</evidence>
<protein>
    <recommendedName>
        <fullName evidence="5">DUF2567 domain-containing protein</fullName>
    </recommendedName>
</protein>
<dbReference type="EMBL" id="JACBYW010000002">
    <property type="protein sequence ID" value="NYH78047.1"/>
    <property type="molecule type" value="Genomic_DNA"/>
</dbReference>
<name>A0A852Z6I1_9ACTN</name>
<feature type="transmembrane region" description="Helical" evidence="2">
    <location>
        <begin position="116"/>
        <end position="146"/>
    </location>
</feature>
<keyword evidence="2" id="KW-1133">Transmembrane helix</keyword>
<evidence type="ECO:0000256" key="2">
    <source>
        <dbReference type="SAM" id="Phobius"/>
    </source>
</evidence>
<gene>
    <name evidence="3" type="ORF">FHR84_001369</name>
</gene>
<evidence type="ECO:0000313" key="3">
    <source>
        <dbReference type="EMBL" id="NYH78047.1"/>
    </source>
</evidence>
<feature type="transmembrane region" description="Helical" evidence="2">
    <location>
        <begin position="166"/>
        <end position="188"/>
    </location>
</feature>
<comment type="caution">
    <text evidence="3">The sequence shown here is derived from an EMBL/GenBank/DDBJ whole genome shotgun (WGS) entry which is preliminary data.</text>
</comment>
<accession>A0A852Z6I1</accession>
<feature type="transmembrane region" description="Helical" evidence="2">
    <location>
        <begin position="36"/>
        <end position="58"/>
    </location>
</feature>
<keyword evidence="2" id="KW-0472">Membrane</keyword>
<keyword evidence="2" id="KW-0812">Transmembrane</keyword>
<organism evidence="3 4">
    <name type="scientific">Actinopolyspora biskrensis</name>
    <dbReference type="NCBI Taxonomy" id="1470178"/>
    <lineage>
        <taxon>Bacteria</taxon>
        <taxon>Bacillati</taxon>
        <taxon>Actinomycetota</taxon>
        <taxon>Actinomycetes</taxon>
        <taxon>Actinopolysporales</taxon>
        <taxon>Actinopolysporaceae</taxon>
        <taxon>Actinopolyspora</taxon>
    </lineage>
</organism>
<dbReference type="RefSeq" id="WP_179534583.1">
    <property type="nucleotide sequence ID" value="NZ_JACBYW010000002.1"/>
</dbReference>
<reference evidence="3 4" key="1">
    <citation type="submission" date="2020-07" db="EMBL/GenBank/DDBJ databases">
        <title>Genomic Encyclopedia of Type Strains, Phase III (KMG-III): the genomes of soil and plant-associated and newly described type strains.</title>
        <authorList>
            <person name="Whitman W."/>
        </authorList>
    </citation>
    <scope>NUCLEOTIDE SEQUENCE [LARGE SCALE GENOMIC DNA]</scope>
    <source>
        <strain evidence="3 4">CECT 8576</strain>
    </source>
</reference>
<proteinExistence type="predicted"/>
<dbReference type="AlphaFoldDB" id="A0A852Z6I1"/>
<evidence type="ECO:0000313" key="4">
    <source>
        <dbReference type="Proteomes" id="UP000548304"/>
    </source>
</evidence>
<feature type="compositionally biased region" description="Acidic residues" evidence="1">
    <location>
        <begin position="1"/>
        <end position="10"/>
    </location>
</feature>